<reference evidence="3" key="1">
    <citation type="journal article" date="2023" name="Mar. Drugs">
        <title>Gemmata algarum, a Novel Planctomycete Isolated from an Algal Mat, Displays Antimicrobial Activity.</title>
        <authorList>
            <person name="Kumar G."/>
            <person name="Kallscheuer N."/>
            <person name="Kashif M."/>
            <person name="Ahamad S."/>
            <person name="Jagadeeshwari U."/>
            <person name="Pannikurungottu S."/>
            <person name="Haufschild T."/>
            <person name="Kabuu M."/>
            <person name="Sasikala C."/>
            <person name="Jogler C."/>
            <person name="Ramana C."/>
        </authorList>
    </citation>
    <scope>NUCLEOTIDE SEQUENCE [LARGE SCALE GENOMIC DNA]</scope>
    <source>
        <strain evidence="3">JC673</strain>
    </source>
</reference>
<organism evidence="2 3">
    <name type="scientific">Gemmata algarum</name>
    <dbReference type="NCBI Taxonomy" id="2975278"/>
    <lineage>
        <taxon>Bacteria</taxon>
        <taxon>Pseudomonadati</taxon>
        <taxon>Planctomycetota</taxon>
        <taxon>Planctomycetia</taxon>
        <taxon>Gemmatales</taxon>
        <taxon>Gemmataceae</taxon>
        <taxon>Gemmata</taxon>
    </lineage>
</organism>
<dbReference type="RefSeq" id="WP_320685313.1">
    <property type="nucleotide sequence ID" value="NZ_JAXBLV010000027.1"/>
</dbReference>
<name>A0ABU5ETT5_9BACT</name>
<evidence type="ECO:0000259" key="1">
    <source>
        <dbReference type="SMART" id="SM00860"/>
    </source>
</evidence>
<sequence length="152" mass="16264">MGEAIRDANRFGPLTEARLAAFESELGAALPDEFRALLLQHNGGVPDRETFDVPGADGGERPFHCFFALHDGPWDDSTPEGSQGFPLQEALADFRADGGPADVLPVGKDWSGSYVCVGLVGADCGRVLYYDHEMEQLVPLADTLAAFVAGLR</sequence>
<gene>
    <name evidence="2" type="ORF">R5W23_005476</name>
</gene>
<dbReference type="Proteomes" id="UP001272242">
    <property type="component" value="Unassembled WGS sequence"/>
</dbReference>
<proteinExistence type="predicted"/>
<feature type="domain" description="Knr4/Smi1-like" evidence="1">
    <location>
        <begin position="13"/>
        <end position="97"/>
    </location>
</feature>
<protein>
    <submittedName>
        <fullName evidence="2">SMI1/KNR4 family protein</fullName>
    </submittedName>
</protein>
<dbReference type="Pfam" id="PF09346">
    <property type="entry name" value="SMI1_KNR4"/>
    <property type="match status" value="1"/>
</dbReference>
<comment type="caution">
    <text evidence="2">The sequence shown here is derived from an EMBL/GenBank/DDBJ whole genome shotgun (WGS) entry which is preliminary data.</text>
</comment>
<evidence type="ECO:0000313" key="3">
    <source>
        <dbReference type="Proteomes" id="UP001272242"/>
    </source>
</evidence>
<dbReference type="Gene3D" id="3.40.1580.10">
    <property type="entry name" value="SMI1/KNR4-like"/>
    <property type="match status" value="1"/>
</dbReference>
<dbReference type="EMBL" id="JAXBLV010000027">
    <property type="protein sequence ID" value="MDY3558383.1"/>
    <property type="molecule type" value="Genomic_DNA"/>
</dbReference>
<dbReference type="InterPro" id="IPR018958">
    <property type="entry name" value="Knr4/Smi1-like_dom"/>
</dbReference>
<keyword evidence="3" id="KW-1185">Reference proteome</keyword>
<dbReference type="InterPro" id="IPR037883">
    <property type="entry name" value="Knr4/Smi1-like_sf"/>
</dbReference>
<accession>A0ABU5ETT5</accession>
<dbReference type="SUPFAM" id="SSF160631">
    <property type="entry name" value="SMI1/KNR4-like"/>
    <property type="match status" value="1"/>
</dbReference>
<dbReference type="SMART" id="SM00860">
    <property type="entry name" value="SMI1_KNR4"/>
    <property type="match status" value="1"/>
</dbReference>
<evidence type="ECO:0000313" key="2">
    <source>
        <dbReference type="EMBL" id="MDY3558383.1"/>
    </source>
</evidence>